<organism evidence="1 2">
    <name type="scientific">Dermacentor silvarum</name>
    <name type="common">Tick</name>
    <dbReference type="NCBI Taxonomy" id="543639"/>
    <lineage>
        <taxon>Eukaryota</taxon>
        <taxon>Metazoa</taxon>
        <taxon>Ecdysozoa</taxon>
        <taxon>Arthropoda</taxon>
        <taxon>Chelicerata</taxon>
        <taxon>Arachnida</taxon>
        <taxon>Acari</taxon>
        <taxon>Parasitiformes</taxon>
        <taxon>Ixodida</taxon>
        <taxon>Ixodoidea</taxon>
        <taxon>Ixodidae</taxon>
        <taxon>Rhipicephalinae</taxon>
        <taxon>Dermacentor</taxon>
    </lineage>
</organism>
<dbReference type="EMBL" id="CM023472">
    <property type="protein sequence ID" value="KAH7958478.1"/>
    <property type="molecule type" value="Genomic_DNA"/>
</dbReference>
<evidence type="ECO:0000313" key="1">
    <source>
        <dbReference type="EMBL" id="KAH7958478.1"/>
    </source>
</evidence>
<sequence>MQVFLELSRGSAGGRQELRLACLESLEPPNSAPLSHASANGADRTVSEEDLQETTSVESGGEARPEAGFRCPVCGARFSDRARQYRRRSGTALRLFPAVRFQRDVHAAYSARKRSITRGRLPSGAVSEPSAVDVGPCHPPEVAPAKNNLAGAAVVAYGRSHLHARVTVTDTPESQLMTAGLRPALGAGA</sequence>
<evidence type="ECO:0000313" key="2">
    <source>
        <dbReference type="Proteomes" id="UP000821865"/>
    </source>
</evidence>
<accession>A0ACB8D283</accession>
<proteinExistence type="predicted"/>
<name>A0ACB8D283_DERSI</name>
<protein>
    <submittedName>
        <fullName evidence="1">Uncharacterized protein</fullName>
    </submittedName>
</protein>
<dbReference type="Proteomes" id="UP000821865">
    <property type="component" value="Chromosome 3"/>
</dbReference>
<gene>
    <name evidence="1" type="ORF">HPB49_001983</name>
</gene>
<keyword evidence="2" id="KW-1185">Reference proteome</keyword>
<comment type="caution">
    <text evidence="1">The sequence shown here is derived from an EMBL/GenBank/DDBJ whole genome shotgun (WGS) entry which is preliminary data.</text>
</comment>
<reference evidence="1" key="1">
    <citation type="submission" date="2020-05" db="EMBL/GenBank/DDBJ databases">
        <title>Large-scale comparative analyses of tick genomes elucidate their genetic diversity and vector capacities.</title>
        <authorList>
            <person name="Jia N."/>
            <person name="Wang J."/>
            <person name="Shi W."/>
            <person name="Du L."/>
            <person name="Sun Y."/>
            <person name="Zhan W."/>
            <person name="Jiang J."/>
            <person name="Wang Q."/>
            <person name="Zhang B."/>
            <person name="Ji P."/>
            <person name="Sakyi L.B."/>
            <person name="Cui X."/>
            <person name="Yuan T."/>
            <person name="Jiang B."/>
            <person name="Yang W."/>
            <person name="Lam T.T.-Y."/>
            <person name="Chang Q."/>
            <person name="Ding S."/>
            <person name="Wang X."/>
            <person name="Zhu J."/>
            <person name="Ruan X."/>
            <person name="Zhao L."/>
            <person name="Wei J."/>
            <person name="Que T."/>
            <person name="Du C."/>
            <person name="Cheng J."/>
            <person name="Dai P."/>
            <person name="Han X."/>
            <person name="Huang E."/>
            <person name="Gao Y."/>
            <person name="Liu J."/>
            <person name="Shao H."/>
            <person name="Ye R."/>
            <person name="Li L."/>
            <person name="Wei W."/>
            <person name="Wang X."/>
            <person name="Wang C."/>
            <person name="Yang T."/>
            <person name="Huo Q."/>
            <person name="Li W."/>
            <person name="Guo W."/>
            <person name="Chen H."/>
            <person name="Zhou L."/>
            <person name="Ni X."/>
            <person name="Tian J."/>
            <person name="Zhou Y."/>
            <person name="Sheng Y."/>
            <person name="Liu T."/>
            <person name="Pan Y."/>
            <person name="Xia L."/>
            <person name="Li J."/>
            <person name="Zhao F."/>
            <person name="Cao W."/>
        </authorList>
    </citation>
    <scope>NUCLEOTIDE SEQUENCE</scope>
    <source>
        <strain evidence="1">Dsil-2018</strain>
    </source>
</reference>